<sequence length="395" mass="44268">MLLVTPVTSVIHPTSYLAPRSYDYYPRQGYYPHHDVPRFAVPSYPSQLDFFHKPSTEELEEHEYRRALDVVASHRRRQAEKEAAIHRHQRAETARQQYFAALVAELEQRRQEELITAHRAEFIHSQRVRARLVAAECQRLLNAFLRQLKGPQPVCRICRELVSDSTLINSPQVARQPHVVKRQPLADALRQRLTTESNTDILESIQNVLSALEPRPVESEKPKDPSKDSAKLVENLLSSIFSGLAFHTQPQATPSTEEAQPSVSDKGKGKARAVAVEEPQKPVPKPKSADEAFADILRHVMELSKSTPAPQSPEEADPSGSSLPSSPTEPAVTEREQAQIDRAIVLSSVKKARASSLSFKLTSFSPLNLTIILCPPMTTTRLHLFHLPHLATSRS</sequence>
<reference evidence="1" key="2">
    <citation type="journal article" date="2020" name="Nat. Commun.">
        <title>Large-scale genome sequencing of mycorrhizal fungi provides insights into the early evolution of symbiotic traits.</title>
        <authorList>
            <person name="Miyauchi S."/>
            <person name="Kiss E."/>
            <person name="Kuo A."/>
            <person name="Drula E."/>
            <person name="Kohler A."/>
            <person name="Sanchez-Garcia M."/>
            <person name="Morin E."/>
            <person name="Andreopoulos B."/>
            <person name="Barry K.W."/>
            <person name="Bonito G."/>
            <person name="Buee M."/>
            <person name="Carver A."/>
            <person name="Chen C."/>
            <person name="Cichocki N."/>
            <person name="Clum A."/>
            <person name="Culley D."/>
            <person name="Crous P.W."/>
            <person name="Fauchery L."/>
            <person name="Girlanda M."/>
            <person name="Hayes R.D."/>
            <person name="Keri Z."/>
            <person name="LaButti K."/>
            <person name="Lipzen A."/>
            <person name="Lombard V."/>
            <person name="Magnuson J."/>
            <person name="Maillard F."/>
            <person name="Murat C."/>
            <person name="Nolan M."/>
            <person name="Ohm R.A."/>
            <person name="Pangilinan J."/>
            <person name="Pereira M.F."/>
            <person name="Perotto S."/>
            <person name="Peter M."/>
            <person name="Pfister S."/>
            <person name="Riley R."/>
            <person name="Sitrit Y."/>
            <person name="Stielow J.B."/>
            <person name="Szollosi G."/>
            <person name="Zifcakova L."/>
            <person name="Stursova M."/>
            <person name="Spatafora J.W."/>
            <person name="Tedersoo L."/>
            <person name="Vaario L.M."/>
            <person name="Yamada A."/>
            <person name="Yan M."/>
            <person name="Wang P."/>
            <person name="Xu J."/>
            <person name="Bruns T."/>
            <person name="Baldrian P."/>
            <person name="Vilgalys R."/>
            <person name="Dunand C."/>
            <person name="Henrissat B."/>
            <person name="Grigoriev I.V."/>
            <person name="Hibbett D."/>
            <person name="Nagy L.G."/>
            <person name="Martin F.M."/>
        </authorList>
    </citation>
    <scope>NUCLEOTIDE SEQUENCE</scope>
    <source>
        <strain evidence="1">P2</strain>
    </source>
</reference>
<gene>
    <name evidence="1" type="ORF">BDM02DRAFT_946971</name>
</gene>
<keyword evidence="2" id="KW-1185">Reference proteome</keyword>
<accession>A0ACB6Z4Z2</accession>
<proteinExistence type="predicted"/>
<dbReference type="EMBL" id="MU118138">
    <property type="protein sequence ID" value="KAF9644445.1"/>
    <property type="molecule type" value="Genomic_DNA"/>
</dbReference>
<organism evidence="1 2">
    <name type="scientific">Thelephora ganbajun</name>
    <name type="common">Ganba fungus</name>
    <dbReference type="NCBI Taxonomy" id="370292"/>
    <lineage>
        <taxon>Eukaryota</taxon>
        <taxon>Fungi</taxon>
        <taxon>Dikarya</taxon>
        <taxon>Basidiomycota</taxon>
        <taxon>Agaricomycotina</taxon>
        <taxon>Agaricomycetes</taxon>
        <taxon>Thelephorales</taxon>
        <taxon>Thelephoraceae</taxon>
        <taxon>Thelephora</taxon>
    </lineage>
</organism>
<evidence type="ECO:0000313" key="1">
    <source>
        <dbReference type="EMBL" id="KAF9644445.1"/>
    </source>
</evidence>
<protein>
    <submittedName>
        <fullName evidence="1">Uncharacterized protein</fullName>
    </submittedName>
</protein>
<comment type="caution">
    <text evidence="1">The sequence shown here is derived from an EMBL/GenBank/DDBJ whole genome shotgun (WGS) entry which is preliminary data.</text>
</comment>
<evidence type="ECO:0000313" key="2">
    <source>
        <dbReference type="Proteomes" id="UP000886501"/>
    </source>
</evidence>
<name>A0ACB6Z4Z2_THEGA</name>
<dbReference type="Proteomes" id="UP000886501">
    <property type="component" value="Unassembled WGS sequence"/>
</dbReference>
<reference evidence="1" key="1">
    <citation type="submission" date="2019-10" db="EMBL/GenBank/DDBJ databases">
        <authorList>
            <consortium name="DOE Joint Genome Institute"/>
            <person name="Kuo A."/>
            <person name="Miyauchi S."/>
            <person name="Kiss E."/>
            <person name="Drula E."/>
            <person name="Kohler A."/>
            <person name="Sanchez-Garcia M."/>
            <person name="Andreopoulos B."/>
            <person name="Barry K.W."/>
            <person name="Bonito G."/>
            <person name="Buee M."/>
            <person name="Carver A."/>
            <person name="Chen C."/>
            <person name="Cichocki N."/>
            <person name="Clum A."/>
            <person name="Culley D."/>
            <person name="Crous P.W."/>
            <person name="Fauchery L."/>
            <person name="Girlanda M."/>
            <person name="Hayes R."/>
            <person name="Keri Z."/>
            <person name="Labutti K."/>
            <person name="Lipzen A."/>
            <person name="Lombard V."/>
            <person name="Magnuson J."/>
            <person name="Maillard F."/>
            <person name="Morin E."/>
            <person name="Murat C."/>
            <person name="Nolan M."/>
            <person name="Ohm R."/>
            <person name="Pangilinan J."/>
            <person name="Pereira M."/>
            <person name="Perotto S."/>
            <person name="Peter M."/>
            <person name="Riley R."/>
            <person name="Sitrit Y."/>
            <person name="Stielow B."/>
            <person name="Szollosi G."/>
            <person name="Zifcakova L."/>
            <person name="Stursova M."/>
            <person name="Spatafora J.W."/>
            <person name="Tedersoo L."/>
            <person name="Vaario L.-M."/>
            <person name="Yamada A."/>
            <person name="Yan M."/>
            <person name="Wang P."/>
            <person name="Xu J."/>
            <person name="Bruns T."/>
            <person name="Baldrian P."/>
            <person name="Vilgalys R."/>
            <person name="Henrissat B."/>
            <person name="Grigoriev I.V."/>
            <person name="Hibbett D."/>
            <person name="Nagy L.G."/>
            <person name="Martin F.M."/>
        </authorList>
    </citation>
    <scope>NUCLEOTIDE SEQUENCE</scope>
    <source>
        <strain evidence="1">P2</strain>
    </source>
</reference>